<evidence type="ECO:0000256" key="2">
    <source>
        <dbReference type="ARBA" id="ARBA00022679"/>
    </source>
</evidence>
<evidence type="ECO:0000313" key="4">
    <source>
        <dbReference type="EMBL" id="ERI83835.1"/>
    </source>
</evidence>
<comment type="caution">
    <text evidence="4">The sequence shown here is derived from an EMBL/GenBank/DDBJ whole genome shotgun (WGS) entry which is preliminary data.</text>
</comment>
<gene>
    <name evidence="4" type="ORF">HMPREF1981_02592</name>
</gene>
<dbReference type="PANTHER" id="PTHR13693">
    <property type="entry name" value="CLASS II AMINOTRANSFERASE/8-AMINO-7-OXONONANOATE SYNTHASE"/>
    <property type="match status" value="1"/>
</dbReference>
<protein>
    <submittedName>
        <fullName evidence="4">Putative 8-amino-7-oxononanoate synthase</fullName>
    </submittedName>
</protein>
<reference evidence="4 5" key="1">
    <citation type="submission" date="2013-08" db="EMBL/GenBank/DDBJ databases">
        <authorList>
            <person name="Weinstock G."/>
            <person name="Sodergren E."/>
            <person name="Wylie T."/>
            <person name="Fulton L."/>
            <person name="Fulton R."/>
            <person name="Fronick C."/>
            <person name="O'Laughlin M."/>
            <person name="Godfrey J."/>
            <person name="Miner T."/>
            <person name="Herter B."/>
            <person name="Appelbaum E."/>
            <person name="Cordes M."/>
            <person name="Lek S."/>
            <person name="Wollam A."/>
            <person name="Pepin K.H."/>
            <person name="Palsikar V.B."/>
            <person name="Mitreva M."/>
            <person name="Wilson R.K."/>
        </authorList>
    </citation>
    <scope>NUCLEOTIDE SEQUENCE [LARGE SCALE GENOMIC DNA]</scope>
    <source>
        <strain evidence="4 5">F0041</strain>
    </source>
</reference>
<dbReference type="InterPro" id="IPR015424">
    <property type="entry name" value="PyrdxlP-dep_Trfase"/>
</dbReference>
<evidence type="ECO:0000313" key="5">
    <source>
        <dbReference type="Proteomes" id="UP000016496"/>
    </source>
</evidence>
<dbReference type="InterPro" id="IPR015421">
    <property type="entry name" value="PyrdxlP-dep_Trfase_major"/>
</dbReference>
<dbReference type="PATRIC" id="fig|1321819.3.peg.2392"/>
<organism evidence="4 5">
    <name type="scientific">Bacteroides pyogenes F0041</name>
    <dbReference type="NCBI Taxonomy" id="1321819"/>
    <lineage>
        <taxon>Bacteria</taxon>
        <taxon>Pseudomonadati</taxon>
        <taxon>Bacteroidota</taxon>
        <taxon>Bacteroidia</taxon>
        <taxon>Bacteroidales</taxon>
        <taxon>Bacteroidaceae</taxon>
        <taxon>Bacteroides</taxon>
    </lineage>
</organism>
<accession>U2CH19</accession>
<name>U2CH19_9BACE</name>
<dbReference type="Gene3D" id="3.90.1150.10">
    <property type="entry name" value="Aspartate Aminotransferase, domain 1"/>
    <property type="match status" value="1"/>
</dbReference>
<dbReference type="InterPro" id="IPR004839">
    <property type="entry name" value="Aminotransferase_I/II_large"/>
</dbReference>
<dbReference type="Gene3D" id="3.40.640.10">
    <property type="entry name" value="Type I PLP-dependent aspartate aminotransferase-like (Major domain)"/>
    <property type="match status" value="1"/>
</dbReference>
<dbReference type="GO" id="GO:0030170">
    <property type="term" value="F:pyridoxal phosphate binding"/>
    <property type="evidence" value="ECO:0007669"/>
    <property type="project" value="InterPro"/>
</dbReference>
<evidence type="ECO:0000256" key="1">
    <source>
        <dbReference type="ARBA" id="ARBA00001933"/>
    </source>
</evidence>
<dbReference type="Pfam" id="PF00155">
    <property type="entry name" value="Aminotran_1_2"/>
    <property type="match status" value="1"/>
</dbReference>
<dbReference type="SUPFAM" id="SSF53383">
    <property type="entry name" value="PLP-dependent transferases"/>
    <property type="match status" value="1"/>
</dbReference>
<dbReference type="GeneID" id="99753958"/>
<dbReference type="CDD" id="cd06454">
    <property type="entry name" value="KBL_like"/>
    <property type="match status" value="1"/>
</dbReference>
<dbReference type="InterPro" id="IPR050087">
    <property type="entry name" value="AON_synthase_class-II"/>
</dbReference>
<dbReference type="RefSeq" id="WP_021646138.1">
    <property type="nucleotide sequence ID" value="NZ_KE993135.1"/>
</dbReference>
<feature type="domain" description="Aminotransferase class I/classII large" evidence="3">
    <location>
        <begin position="64"/>
        <end position="401"/>
    </location>
</feature>
<dbReference type="GO" id="GO:0016740">
    <property type="term" value="F:transferase activity"/>
    <property type="evidence" value="ECO:0007669"/>
    <property type="project" value="UniProtKB-KW"/>
</dbReference>
<dbReference type="EMBL" id="AWSV01000140">
    <property type="protein sequence ID" value="ERI83835.1"/>
    <property type="molecule type" value="Genomic_DNA"/>
</dbReference>
<dbReference type="InterPro" id="IPR015422">
    <property type="entry name" value="PyrdxlP-dep_Trfase_small"/>
</dbReference>
<comment type="cofactor">
    <cofactor evidence="1">
        <name>pyridoxal 5'-phosphate</name>
        <dbReference type="ChEBI" id="CHEBI:597326"/>
    </cofactor>
</comment>
<keyword evidence="2" id="KW-0808">Transferase</keyword>
<proteinExistence type="predicted"/>
<sequence>MDYQKASLKDFENIGQPIRQRAKDFFLYSSYMTENRLNNYRLALESGTGASITLNQKNDFGKNDFIGFISNDYLGFSHHPKVLEAGQEALYKYGAGAGASPLIGGLLDIHQSLEHKIASFFGREDAITFTSGFGTNAGVLSTLLGQSDLAILDMFVHTSVIAGCSKTNVKRFLHNDIASLEHILETTSNKYANKVIVVDGVYSQDGDIAPLDEICKLSKNYDAFLIVDDAHGIGIWGDTGRGILESFSALGLVDLITGTFSKTFGSVGGYAVGNKEVINLLKYFANENIFSAAATPQSAGSIAKAIDLIDEEPFWRSRIWENIIHFRKGLESIGIDFGKSNSAIFPIMIRDNERAMKIADFLFQNGVFVNPILYPAVPQKQSRLRMSVLAVHTIEQLDKTLNLLEWAFKKQ</sequence>
<dbReference type="Proteomes" id="UP000016496">
    <property type="component" value="Unassembled WGS sequence"/>
</dbReference>
<evidence type="ECO:0000259" key="3">
    <source>
        <dbReference type="Pfam" id="PF00155"/>
    </source>
</evidence>
<dbReference type="HOGENOM" id="CLU_015846_11_0_10"/>
<dbReference type="AlphaFoldDB" id="U2CH19"/>
<dbReference type="OrthoDB" id="9807157at2"/>